<dbReference type="PANTHER" id="PTHR37316:SF3">
    <property type="entry name" value="TEICHOIC ACID GLYCEROL-PHOSPHATE TRANSFERASE"/>
    <property type="match status" value="1"/>
</dbReference>
<gene>
    <name evidence="8" type="ORF">DYI25_14930</name>
</gene>
<keyword evidence="7" id="KW-0812">Transmembrane</keyword>
<dbReference type="Gene3D" id="3.40.50.12580">
    <property type="match status" value="1"/>
</dbReference>
<comment type="similarity">
    <text evidence="2">Belongs to the CDP-glycerol glycerophosphotransferase family.</text>
</comment>
<accession>A0A944GXI1</accession>
<dbReference type="Proteomes" id="UP000761411">
    <property type="component" value="Unassembled WGS sequence"/>
</dbReference>
<dbReference type="GO" id="GO:0019350">
    <property type="term" value="P:teichoic acid biosynthetic process"/>
    <property type="evidence" value="ECO:0007669"/>
    <property type="project" value="UniProtKB-KW"/>
</dbReference>
<evidence type="ECO:0000256" key="6">
    <source>
        <dbReference type="ARBA" id="ARBA00023136"/>
    </source>
</evidence>
<dbReference type="AlphaFoldDB" id="A0A944GXI1"/>
<evidence type="ECO:0000313" key="8">
    <source>
        <dbReference type="EMBL" id="MBS8265719.1"/>
    </source>
</evidence>
<dbReference type="Pfam" id="PF04464">
    <property type="entry name" value="Glyphos_transf"/>
    <property type="match status" value="1"/>
</dbReference>
<dbReference type="GO" id="GO:0005886">
    <property type="term" value="C:plasma membrane"/>
    <property type="evidence" value="ECO:0007669"/>
    <property type="project" value="UniProtKB-SubCell"/>
</dbReference>
<evidence type="ECO:0000256" key="4">
    <source>
        <dbReference type="ARBA" id="ARBA00022679"/>
    </source>
</evidence>
<evidence type="ECO:0000256" key="1">
    <source>
        <dbReference type="ARBA" id="ARBA00004202"/>
    </source>
</evidence>
<comment type="subcellular location">
    <subcellularLocation>
        <location evidence="1">Cell membrane</location>
        <topology evidence="1">Peripheral membrane protein</topology>
    </subcellularLocation>
</comment>
<dbReference type="InterPro" id="IPR007554">
    <property type="entry name" value="Glycerophosphate_synth"/>
</dbReference>
<proteinExistence type="inferred from homology"/>
<reference evidence="8 9" key="1">
    <citation type="journal article" date="2021" name="Microorganisms">
        <title>Bacterial Dimethylsulfoniopropionate Biosynthesis in the East China Sea.</title>
        <authorList>
            <person name="Liu J."/>
            <person name="Zhang Y."/>
            <person name="Liu J."/>
            <person name="Zhong H."/>
            <person name="Williams B.T."/>
            <person name="Zheng Y."/>
            <person name="Curson A.R.J."/>
            <person name="Sun C."/>
            <person name="Sun H."/>
            <person name="Song D."/>
            <person name="Wagner Mackenzie B."/>
            <person name="Bermejo Martinez A."/>
            <person name="Todd J.D."/>
            <person name="Zhang X.H."/>
        </authorList>
    </citation>
    <scope>NUCLEOTIDE SEQUENCE [LARGE SCALE GENOMIC DNA]</scope>
    <source>
        <strain evidence="8 9">ESS08</strain>
    </source>
</reference>
<dbReference type="InterPro" id="IPR043148">
    <property type="entry name" value="TagF_C"/>
</dbReference>
<evidence type="ECO:0000256" key="3">
    <source>
        <dbReference type="ARBA" id="ARBA00022475"/>
    </source>
</evidence>
<keyword evidence="5" id="KW-0777">Teichoic acid biosynthesis</keyword>
<dbReference type="GO" id="GO:0047355">
    <property type="term" value="F:CDP-glycerol glycerophosphotransferase activity"/>
    <property type="evidence" value="ECO:0007669"/>
    <property type="project" value="InterPro"/>
</dbReference>
<dbReference type="EMBL" id="QTKX01000002">
    <property type="protein sequence ID" value="MBS8265719.1"/>
    <property type="molecule type" value="Genomic_DNA"/>
</dbReference>
<protein>
    <recommendedName>
        <fullName evidence="10">CDP-glycerol glycerophosphotransferase</fullName>
    </recommendedName>
</protein>
<dbReference type="PANTHER" id="PTHR37316">
    <property type="entry name" value="TEICHOIC ACID GLYCEROL-PHOSPHATE PRIMASE"/>
    <property type="match status" value="1"/>
</dbReference>
<evidence type="ECO:0000256" key="7">
    <source>
        <dbReference type="SAM" id="Phobius"/>
    </source>
</evidence>
<evidence type="ECO:0000256" key="5">
    <source>
        <dbReference type="ARBA" id="ARBA00022944"/>
    </source>
</evidence>
<evidence type="ECO:0008006" key="10">
    <source>
        <dbReference type="Google" id="ProtNLM"/>
    </source>
</evidence>
<evidence type="ECO:0000256" key="2">
    <source>
        <dbReference type="ARBA" id="ARBA00010488"/>
    </source>
</evidence>
<keyword evidence="7" id="KW-1133">Transmembrane helix</keyword>
<evidence type="ECO:0000313" key="9">
    <source>
        <dbReference type="Proteomes" id="UP000761411"/>
    </source>
</evidence>
<feature type="transmembrane region" description="Helical" evidence="7">
    <location>
        <begin position="37"/>
        <end position="53"/>
    </location>
</feature>
<organism evidence="8 9">
    <name type="scientific">Mesobacillus boroniphilus</name>
    <dbReference type="NCBI Taxonomy" id="308892"/>
    <lineage>
        <taxon>Bacteria</taxon>
        <taxon>Bacillati</taxon>
        <taxon>Bacillota</taxon>
        <taxon>Bacilli</taxon>
        <taxon>Bacillales</taxon>
        <taxon>Bacillaceae</taxon>
        <taxon>Mesobacillus</taxon>
    </lineage>
</organism>
<keyword evidence="9" id="KW-1185">Reference proteome</keyword>
<sequence length="445" mass="52074">MQWLQGYKYNIIALKIFSLEEELMMNKQSVKETAKKLLLLIINFFILIISFLIPKTDKIVLVGGWYGKRFADNSKHFFLYAHENKEELGLEKVVWVTRSDEIKNELSSQGFNVYKSWSIPSVWYHFRAGIHLVDQAFSDINPWFSIRSKKINLWHGFPLKKIGAYADGSYKTNIQKPETVWDKLDSILTRGNWGKHYVLATSDFSAKILAEAFNRPVESMIVSGYPRNYEPLIENPVKYIPNHEKDYLNKVVEAKKQGDKIIGYFPTFRDKRETLIFGTSDSSEIQEIMDYFNESNIKVIGKFHFAGKDDKFSDLHNHEAFINLPSDADVYTFLSEIDVLMTDYSSIYFDYLLWDRPIIFFPYDLAYYRDEDRGLIFDYDEFTPGPKAFNIEQLKQLLSNGVDELNKSYQRDYGESSDELKRKIFGDHPGKTDIRHLIEQIKNLA</sequence>
<name>A0A944GXI1_9BACI</name>
<keyword evidence="3" id="KW-1003">Cell membrane</keyword>
<dbReference type="InterPro" id="IPR043149">
    <property type="entry name" value="TagF_N"/>
</dbReference>
<dbReference type="InterPro" id="IPR051612">
    <property type="entry name" value="Teichoic_Acid_Biosynth"/>
</dbReference>
<keyword evidence="6 7" id="KW-0472">Membrane</keyword>
<comment type="caution">
    <text evidence="8">The sequence shown here is derived from an EMBL/GenBank/DDBJ whole genome shotgun (WGS) entry which is preliminary data.</text>
</comment>
<keyword evidence="4" id="KW-0808">Transferase</keyword>
<dbReference type="Gene3D" id="3.40.50.11820">
    <property type="match status" value="1"/>
</dbReference>